<feature type="transmembrane region" description="Helical" evidence="1">
    <location>
        <begin position="47"/>
        <end position="69"/>
    </location>
</feature>
<dbReference type="PANTHER" id="PTHR33802:SF1">
    <property type="entry name" value="XK-RELATED PROTEIN"/>
    <property type="match status" value="1"/>
</dbReference>
<evidence type="ECO:0000256" key="1">
    <source>
        <dbReference type="SAM" id="Phobius"/>
    </source>
</evidence>
<keyword evidence="1" id="KW-0812">Transmembrane</keyword>
<reference evidence="2" key="1">
    <citation type="submission" date="2015-07" db="EMBL/GenBank/DDBJ databases">
        <title>Transcriptome Assembly of Anthurium amnicola.</title>
        <authorList>
            <person name="Suzuki J."/>
        </authorList>
    </citation>
    <scope>NUCLEOTIDE SEQUENCE</scope>
</reference>
<name>A0A1D1YMX6_9ARAE</name>
<dbReference type="EMBL" id="GDJX01011948">
    <property type="protein sequence ID" value="JAT55988.1"/>
    <property type="molecule type" value="Transcribed_RNA"/>
</dbReference>
<feature type="transmembrane region" description="Helical" evidence="1">
    <location>
        <begin position="203"/>
        <end position="218"/>
    </location>
</feature>
<evidence type="ECO:0000313" key="2">
    <source>
        <dbReference type="EMBL" id="JAT55988.1"/>
    </source>
</evidence>
<feature type="transmembrane region" description="Helical" evidence="1">
    <location>
        <begin position="224"/>
        <end position="248"/>
    </location>
</feature>
<proteinExistence type="predicted"/>
<accession>A0A1D1YMX6</accession>
<sequence>MTHPLLIKILNVLAYVFLLSANVYSGLEGDKSGSPYHNSHETYITPAPFVFGVWGLIHLLFGGFVIYQFWESANEVVVDVVHWHFIIITLLNTLWLTLWENNYLILSVIVVLFISGQISFVYYSLQKSAFTSQNWADKLFIHAPFSLYHAWIAVILLLSVFAAVTPEKTDEDPILLVKIVVVIALFILKGLSVSYIEGFDNDIAGSIVIAWTLIGIFVEQQDPIIHWTSLVLGIISIFHIVKGLIALYRKSSRSGEYAPLNP</sequence>
<organism evidence="2">
    <name type="scientific">Anthurium amnicola</name>
    <dbReference type="NCBI Taxonomy" id="1678845"/>
    <lineage>
        <taxon>Eukaryota</taxon>
        <taxon>Viridiplantae</taxon>
        <taxon>Streptophyta</taxon>
        <taxon>Embryophyta</taxon>
        <taxon>Tracheophyta</taxon>
        <taxon>Spermatophyta</taxon>
        <taxon>Magnoliopsida</taxon>
        <taxon>Liliopsida</taxon>
        <taxon>Araceae</taxon>
        <taxon>Pothoideae</taxon>
        <taxon>Potheae</taxon>
        <taxon>Anthurium</taxon>
    </lineage>
</organism>
<feature type="transmembrane region" description="Helical" evidence="1">
    <location>
        <begin position="103"/>
        <end position="125"/>
    </location>
</feature>
<protein>
    <submittedName>
        <fullName evidence="2">Uncharacterized protein</fullName>
    </submittedName>
</protein>
<keyword evidence="1" id="KW-0472">Membrane</keyword>
<feature type="transmembrane region" description="Helical" evidence="1">
    <location>
        <begin position="176"/>
        <end position="196"/>
    </location>
</feature>
<feature type="transmembrane region" description="Helical" evidence="1">
    <location>
        <begin position="145"/>
        <end position="164"/>
    </location>
</feature>
<dbReference type="PANTHER" id="PTHR33802">
    <property type="entry name" value="SI:CH211-161H7.5-RELATED"/>
    <property type="match status" value="1"/>
</dbReference>
<dbReference type="AlphaFoldDB" id="A0A1D1YMX6"/>
<feature type="transmembrane region" description="Helical" evidence="1">
    <location>
        <begin position="5"/>
        <end position="27"/>
    </location>
</feature>
<feature type="transmembrane region" description="Helical" evidence="1">
    <location>
        <begin position="76"/>
        <end position="97"/>
    </location>
</feature>
<gene>
    <name evidence="2" type="ORF">g.18842</name>
</gene>
<keyword evidence="1" id="KW-1133">Transmembrane helix</keyword>